<evidence type="ECO:0000313" key="1">
    <source>
        <dbReference type="EMBL" id="GMH21405.1"/>
    </source>
</evidence>
<dbReference type="AlphaFoldDB" id="A0AAD3XYX8"/>
<proteinExistence type="predicted"/>
<comment type="caution">
    <text evidence="1">The sequence shown here is derived from an EMBL/GenBank/DDBJ whole genome shotgun (WGS) entry which is preliminary data.</text>
</comment>
<sequence>MHRVLWLDAVVQSCDEYDTACPDAILAGVDECWFGISIRGLPDGGFHENNDADAAVGCCIWVAGKWPDPLLCIMLLCCWHWNGGL</sequence>
<organism evidence="1 2">
    <name type="scientific">Nepenthes gracilis</name>
    <name type="common">Slender pitcher plant</name>
    <dbReference type="NCBI Taxonomy" id="150966"/>
    <lineage>
        <taxon>Eukaryota</taxon>
        <taxon>Viridiplantae</taxon>
        <taxon>Streptophyta</taxon>
        <taxon>Embryophyta</taxon>
        <taxon>Tracheophyta</taxon>
        <taxon>Spermatophyta</taxon>
        <taxon>Magnoliopsida</taxon>
        <taxon>eudicotyledons</taxon>
        <taxon>Gunneridae</taxon>
        <taxon>Pentapetalae</taxon>
        <taxon>Caryophyllales</taxon>
        <taxon>Nepenthaceae</taxon>
        <taxon>Nepenthes</taxon>
    </lineage>
</organism>
<name>A0AAD3XYX8_NEPGR</name>
<dbReference type="Proteomes" id="UP001279734">
    <property type="component" value="Unassembled WGS sequence"/>
</dbReference>
<protein>
    <submittedName>
        <fullName evidence="1">Uncharacterized protein</fullName>
    </submittedName>
</protein>
<dbReference type="EMBL" id="BSYO01000023">
    <property type="protein sequence ID" value="GMH21405.1"/>
    <property type="molecule type" value="Genomic_DNA"/>
</dbReference>
<gene>
    <name evidence="1" type="ORF">Nepgr_023247</name>
</gene>
<reference evidence="1" key="1">
    <citation type="submission" date="2023-05" db="EMBL/GenBank/DDBJ databases">
        <title>Nepenthes gracilis genome sequencing.</title>
        <authorList>
            <person name="Fukushima K."/>
        </authorList>
    </citation>
    <scope>NUCLEOTIDE SEQUENCE</scope>
    <source>
        <strain evidence="1">SING2019-196</strain>
    </source>
</reference>
<keyword evidence="2" id="KW-1185">Reference proteome</keyword>
<accession>A0AAD3XYX8</accession>
<evidence type="ECO:0000313" key="2">
    <source>
        <dbReference type="Proteomes" id="UP001279734"/>
    </source>
</evidence>